<organism evidence="1 2">
    <name type="scientific">Arctium lappa</name>
    <name type="common">Greater burdock</name>
    <name type="synonym">Lappa major</name>
    <dbReference type="NCBI Taxonomy" id="4217"/>
    <lineage>
        <taxon>Eukaryota</taxon>
        <taxon>Viridiplantae</taxon>
        <taxon>Streptophyta</taxon>
        <taxon>Embryophyta</taxon>
        <taxon>Tracheophyta</taxon>
        <taxon>Spermatophyta</taxon>
        <taxon>Magnoliopsida</taxon>
        <taxon>eudicotyledons</taxon>
        <taxon>Gunneridae</taxon>
        <taxon>Pentapetalae</taxon>
        <taxon>asterids</taxon>
        <taxon>campanulids</taxon>
        <taxon>Asterales</taxon>
        <taxon>Asteraceae</taxon>
        <taxon>Carduoideae</taxon>
        <taxon>Cardueae</taxon>
        <taxon>Arctiinae</taxon>
        <taxon>Arctium</taxon>
    </lineage>
</organism>
<keyword evidence="2" id="KW-1185">Reference proteome</keyword>
<name>A0ACB9FPX5_ARCLA</name>
<dbReference type="EMBL" id="CM042047">
    <property type="protein sequence ID" value="KAI3773167.1"/>
    <property type="molecule type" value="Genomic_DNA"/>
</dbReference>
<comment type="caution">
    <text evidence="1">The sequence shown here is derived from an EMBL/GenBank/DDBJ whole genome shotgun (WGS) entry which is preliminary data.</text>
</comment>
<evidence type="ECO:0000313" key="1">
    <source>
        <dbReference type="EMBL" id="KAI3773167.1"/>
    </source>
</evidence>
<reference evidence="2" key="1">
    <citation type="journal article" date="2022" name="Mol. Ecol. Resour.">
        <title>The genomes of chicory, endive, great burdock and yacon provide insights into Asteraceae palaeo-polyploidization history and plant inulin production.</title>
        <authorList>
            <person name="Fan W."/>
            <person name="Wang S."/>
            <person name="Wang H."/>
            <person name="Wang A."/>
            <person name="Jiang F."/>
            <person name="Liu H."/>
            <person name="Zhao H."/>
            <person name="Xu D."/>
            <person name="Zhang Y."/>
        </authorList>
    </citation>
    <scope>NUCLEOTIDE SEQUENCE [LARGE SCALE GENOMIC DNA]</scope>
    <source>
        <strain evidence="2">cv. Niubang</strain>
    </source>
</reference>
<dbReference type="Proteomes" id="UP001055879">
    <property type="component" value="Linkage Group LG01"/>
</dbReference>
<sequence>MLHRGFKVLEAVDLVISFVAEKHQIDYQQSKLDNGNAGKGEGMNNYESIDESCLAILTIVFAQLMDIVTRVNEALVQSMRNLTRCWFDKWMETKECWFDQWPEVNEVPLRVITMVASILEFGLLQLTRSSRNVEFGHLHLSIPLYIDNSCFFVFIGRLQEMSSLVASIMDFSLF</sequence>
<evidence type="ECO:0000313" key="2">
    <source>
        <dbReference type="Proteomes" id="UP001055879"/>
    </source>
</evidence>
<protein>
    <submittedName>
        <fullName evidence="1">Uncharacterized protein</fullName>
    </submittedName>
</protein>
<reference evidence="1 2" key="2">
    <citation type="journal article" date="2022" name="Mol. Ecol. Resour.">
        <title>The genomes of chicory, endive, great burdock and yacon provide insights into Asteraceae paleo-polyploidization history and plant inulin production.</title>
        <authorList>
            <person name="Fan W."/>
            <person name="Wang S."/>
            <person name="Wang H."/>
            <person name="Wang A."/>
            <person name="Jiang F."/>
            <person name="Liu H."/>
            <person name="Zhao H."/>
            <person name="Xu D."/>
            <person name="Zhang Y."/>
        </authorList>
    </citation>
    <scope>NUCLEOTIDE SEQUENCE [LARGE SCALE GENOMIC DNA]</scope>
    <source>
        <strain evidence="2">cv. Niubang</strain>
    </source>
</reference>
<proteinExistence type="predicted"/>
<gene>
    <name evidence="1" type="ORF">L6452_04370</name>
</gene>
<accession>A0ACB9FPX5</accession>